<dbReference type="NCBIfam" id="TIGR00229">
    <property type="entry name" value="sensory_box"/>
    <property type="match status" value="1"/>
</dbReference>
<dbReference type="InterPro" id="IPR013655">
    <property type="entry name" value="PAS_fold_3"/>
</dbReference>
<evidence type="ECO:0000256" key="9">
    <source>
        <dbReference type="PROSITE-ProRule" id="PRU00169"/>
    </source>
</evidence>
<dbReference type="PANTHER" id="PTHR43065">
    <property type="entry name" value="SENSOR HISTIDINE KINASE"/>
    <property type="match status" value="1"/>
</dbReference>
<dbReference type="Pfam" id="PF00072">
    <property type="entry name" value="Response_reg"/>
    <property type="match status" value="1"/>
</dbReference>
<dbReference type="CDD" id="cd00130">
    <property type="entry name" value="PAS"/>
    <property type="match status" value="1"/>
</dbReference>
<sequence length="686" mass="77208">MAKTDDNYLKAELDRLIAEDKSVFQFLRNSSLDGVWYWDLQDPENEWMSPEFWRLFGIDPETKEHKTHEWQNLIHPDDLALALENFERHSADPDHPYDQIVRYKHVDGNYVWVRCRGMAIRDENGTPIRMLGAHNDLTELMRTQEKLDGANARLTTVLDTVTAGIIGVSPDKQVLEINIAGRHMLGAISDETPFPWPEEIVFLEPEHLNTVDESADPVNRALAGEVLVGEVCQMSRKSSESDRYVKVSSRPIEDTLSPIKTVLVIDDISDLEQNRQQIERASRLDALGQLTGGIAHDFNNLLATIHYALQLSLTPEVPERPKRYLETALSAVKRGSTLTNRLLAFAKRQPGLAASRALKEVFNEFDELIRPTIEETIELRIQVPETKDLQVYCDLHQLENAMLNLVLNSRDALMRGDTSDREHKIIISARPVDELEVDTMRRSNKQGNYITPGMIEDHASDFARSDNKAYRYVQISVTDNGPGMSDEIKRRAIDPFFTTKRNNSGTGLGLSMVYGFVQQSDGELRIYSEEGHGTTVSLLLPRGTTENTREAPMDRLPLATGGGRRVLVVEDEPALLEMIKEMLVLLEYNVLTARSGREALKLAQDGEEFDLLLTDIVMPGGVGGFDLAKAMRKERPDLAIVYMSGYTGFTRSEMGNVEAPMVQKPCPPKNLTEAFETAFSLVAKSK</sequence>
<feature type="domain" description="Histidine kinase" evidence="10">
    <location>
        <begin position="293"/>
        <end position="544"/>
    </location>
</feature>
<dbReference type="RefSeq" id="WP_107847094.1">
    <property type="nucleotide sequence ID" value="NZ_QBKS01000002.1"/>
</dbReference>
<dbReference type="SUPFAM" id="SSF52172">
    <property type="entry name" value="CheY-like"/>
    <property type="match status" value="1"/>
</dbReference>
<evidence type="ECO:0000256" key="1">
    <source>
        <dbReference type="ARBA" id="ARBA00000085"/>
    </source>
</evidence>
<evidence type="ECO:0000256" key="2">
    <source>
        <dbReference type="ARBA" id="ARBA00012438"/>
    </source>
</evidence>
<evidence type="ECO:0000256" key="8">
    <source>
        <dbReference type="ARBA" id="ARBA00023012"/>
    </source>
</evidence>
<name>A0A2T6BFG2_9RHOB</name>
<dbReference type="InterPro" id="IPR005467">
    <property type="entry name" value="His_kinase_dom"/>
</dbReference>
<dbReference type="SMART" id="SM00091">
    <property type="entry name" value="PAS"/>
    <property type="match status" value="2"/>
</dbReference>
<dbReference type="Gene3D" id="3.30.450.20">
    <property type="entry name" value="PAS domain"/>
    <property type="match status" value="2"/>
</dbReference>
<dbReference type="PROSITE" id="PS50113">
    <property type="entry name" value="PAC"/>
    <property type="match status" value="1"/>
</dbReference>
<dbReference type="InterPro" id="IPR001789">
    <property type="entry name" value="Sig_transdc_resp-reg_receiver"/>
</dbReference>
<dbReference type="InterPro" id="IPR000014">
    <property type="entry name" value="PAS"/>
</dbReference>
<dbReference type="InterPro" id="IPR036890">
    <property type="entry name" value="HATPase_C_sf"/>
</dbReference>
<keyword evidence="5" id="KW-0547">Nucleotide-binding</keyword>
<evidence type="ECO:0000256" key="7">
    <source>
        <dbReference type="ARBA" id="ARBA00022840"/>
    </source>
</evidence>
<dbReference type="AlphaFoldDB" id="A0A2T6BFG2"/>
<comment type="caution">
    <text evidence="13">The sequence shown here is derived from an EMBL/GenBank/DDBJ whole genome shotgun (WGS) entry which is preliminary data.</text>
</comment>
<dbReference type="PROSITE" id="PS50110">
    <property type="entry name" value="RESPONSE_REGULATORY"/>
    <property type="match status" value="1"/>
</dbReference>
<keyword evidence="3 9" id="KW-0597">Phosphoprotein</keyword>
<dbReference type="Gene3D" id="1.10.287.130">
    <property type="match status" value="1"/>
</dbReference>
<dbReference type="PRINTS" id="PR00344">
    <property type="entry name" value="BCTRLSENSOR"/>
</dbReference>
<keyword evidence="4" id="KW-0808">Transferase</keyword>
<dbReference type="SMART" id="SM00448">
    <property type="entry name" value="REC"/>
    <property type="match status" value="1"/>
</dbReference>
<dbReference type="SUPFAM" id="SSF55785">
    <property type="entry name" value="PYP-like sensor domain (PAS domain)"/>
    <property type="match status" value="2"/>
</dbReference>
<dbReference type="InterPro" id="IPR003594">
    <property type="entry name" value="HATPase_dom"/>
</dbReference>
<dbReference type="Proteomes" id="UP000243978">
    <property type="component" value="Unassembled WGS sequence"/>
</dbReference>
<evidence type="ECO:0000313" key="14">
    <source>
        <dbReference type="Proteomes" id="UP000243978"/>
    </source>
</evidence>
<dbReference type="SMART" id="SM00086">
    <property type="entry name" value="PAC"/>
    <property type="match status" value="2"/>
</dbReference>
<dbReference type="PROSITE" id="PS50109">
    <property type="entry name" value="HIS_KIN"/>
    <property type="match status" value="1"/>
</dbReference>
<evidence type="ECO:0000259" key="11">
    <source>
        <dbReference type="PROSITE" id="PS50110"/>
    </source>
</evidence>
<dbReference type="SMART" id="SM00388">
    <property type="entry name" value="HisKA"/>
    <property type="match status" value="1"/>
</dbReference>
<dbReference type="SUPFAM" id="SSF55874">
    <property type="entry name" value="ATPase domain of HSP90 chaperone/DNA topoisomerase II/histidine kinase"/>
    <property type="match status" value="1"/>
</dbReference>
<evidence type="ECO:0000256" key="6">
    <source>
        <dbReference type="ARBA" id="ARBA00022777"/>
    </source>
</evidence>
<dbReference type="InterPro" id="IPR035965">
    <property type="entry name" value="PAS-like_dom_sf"/>
</dbReference>
<accession>A0A2T6BFG2</accession>
<evidence type="ECO:0000256" key="5">
    <source>
        <dbReference type="ARBA" id="ARBA00022741"/>
    </source>
</evidence>
<evidence type="ECO:0000256" key="4">
    <source>
        <dbReference type="ARBA" id="ARBA00022679"/>
    </source>
</evidence>
<dbReference type="SUPFAM" id="SSF47384">
    <property type="entry name" value="Homodimeric domain of signal transducing histidine kinase"/>
    <property type="match status" value="1"/>
</dbReference>
<feature type="domain" description="PAC" evidence="12">
    <location>
        <begin position="97"/>
        <end position="149"/>
    </location>
</feature>
<dbReference type="InterPro" id="IPR011006">
    <property type="entry name" value="CheY-like_superfamily"/>
</dbReference>
<gene>
    <name evidence="13" type="ORF">C8N43_3619</name>
</gene>
<dbReference type="InterPro" id="IPR036097">
    <property type="entry name" value="HisK_dim/P_sf"/>
</dbReference>
<dbReference type="Pfam" id="PF08447">
    <property type="entry name" value="PAS_3"/>
    <property type="match status" value="1"/>
</dbReference>
<evidence type="ECO:0000259" key="12">
    <source>
        <dbReference type="PROSITE" id="PS50113"/>
    </source>
</evidence>
<dbReference type="EC" id="2.7.13.3" evidence="2"/>
<dbReference type="EMBL" id="QBKS01000002">
    <property type="protein sequence ID" value="PTX54798.1"/>
    <property type="molecule type" value="Genomic_DNA"/>
</dbReference>
<evidence type="ECO:0000313" key="13">
    <source>
        <dbReference type="EMBL" id="PTX54798.1"/>
    </source>
</evidence>
<dbReference type="InterPro" id="IPR000700">
    <property type="entry name" value="PAS-assoc_C"/>
</dbReference>
<dbReference type="InterPro" id="IPR001610">
    <property type="entry name" value="PAC"/>
</dbReference>
<dbReference type="Pfam" id="PF00512">
    <property type="entry name" value="HisKA"/>
    <property type="match status" value="1"/>
</dbReference>
<proteinExistence type="predicted"/>
<dbReference type="OrthoDB" id="9796100at2"/>
<dbReference type="PANTHER" id="PTHR43065:SF46">
    <property type="entry name" value="C4-DICARBOXYLATE TRANSPORT SENSOR PROTEIN DCTB"/>
    <property type="match status" value="1"/>
</dbReference>
<dbReference type="InterPro" id="IPR004358">
    <property type="entry name" value="Sig_transdc_His_kin-like_C"/>
</dbReference>
<dbReference type="GO" id="GO:0000155">
    <property type="term" value="F:phosphorelay sensor kinase activity"/>
    <property type="evidence" value="ECO:0007669"/>
    <property type="project" value="InterPro"/>
</dbReference>
<evidence type="ECO:0000256" key="3">
    <source>
        <dbReference type="ARBA" id="ARBA00022553"/>
    </source>
</evidence>
<evidence type="ECO:0000259" key="10">
    <source>
        <dbReference type="PROSITE" id="PS50109"/>
    </source>
</evidence>
<comment type="catalytic activity">
    <reaction evidence="1">
        <text>ATP + protein L-histidine = ADP + protein N-phospho-L-histidine.</text>
        <dbReference type="EC" id="2.7.13.3"/>
    </reaction>
</comment>
<dbReference type="Gene3D" id="3.30.565.10">
    <property type="entry name" value="Histidine kinase-like ATPase, C-terminal domain"/>
    <property type="match status" value="1"/>
</dbReference>
<protein>
    <recommendedName>
        <fullName evidence="2">histidine kinase</fullName>
        <ecNumber evidence="2">2.7.13.3</ecNumber>
    </recommendedName>
</protein>
<dbReference type="Pfam" id="PF02518">
    <property type="entry name" value="HATPase_c"/>
    <property type="match status" value="1"/>
</dbReference>
<organism evidence="13 14">
    <name type="scientific">Litoreibacter ponti</name>
    <dbReference type="NCBI Taxonomy" id="1510457"/>
    <lineage>
        <taxon>Bacteria</taxon>
        <taxon>Pseudomonadati</taxon>
        <taxon>Pseudomonadota</taxon>
        <taxon>Alphaproteobacteria</taxon>
        <taxon>Rhodobacterales</taxon>
        <taxon>Roseobacteraceae</taxon>
        <taxon>Litoreibacter</taxon>
    </lineage>
</organism>
<dbReference type="InterPro" id="IPR003661">
    <property type="entry name" value="HisK_dim/P_dom"/>
</dbReference>
<dbReference type="GO" id="GO:0005524">
    <property type="term" value="F:ATP binding"/>
    <property type="evidence" value="ECO:0007669"/>
    <property type="project" value="UniProtKB-KW"/>
</dbReference>
<feature type="modified residue" description="4-aspartylphosphate" evidence="9">
    <location>
        <position position="615"/>
    </location>
</feature>
<keyword evidence="8" id="KW-0902">Two-component regulatory system</keyword>
<dbReference type="Gene3D" id="3.40.50.2300">
    <property type="match status" value="1"/>
</dbReference>
<keyword evidence="14" id="KW-1185">Reference proteome</keyword>
<reference evidence="13 14" key="1">
    <citation type="submission" date="2018-04" db="EMBL/GenBank/DDBJ databases">
        <title>Genomic Encyclopedia of Archaeal and Bacterial Type Strains, Phase II (KMG-II): from individual species to whole genera.</title>
        <authorList>
            <person name="Goeker M."/>
        </authorList>
    </citation>
    <scope>NUCLEOTIDE SEQUENCE [LARGE SCALE GENOMIC DNA]</scope>
    <source>
        <strain evidence="13 14">DSM 100977</strain>
    </source>
</reference>
<keyword evidence="6" id="KW-0418">Kinase</keyword>
<feature type="domain" description="Response regulatory" evidence="11">
    <location>
        <begin position="565"/>
        <end position="679"/>
    </location>
</feature>
<keyword evidence="7" id="KW-0067">ATP-binding</keyword>
<dbReference type="SMART" id="SM00387">
    <property type="entry name" value="HATPase_c"/>
    <property type="match status" value="1"/>
</dbReference>